<feature type="signal peptide" evidence="1">
    <location>
        <begin position="1"/>
        <end position="21"/>
    </location>
</feature>
<evidence type="ECO:0000259" key="2">
    <source>
        <dbReference type="Pfam" id="PF03544"/>
    </source>
</evidence>
<feature type="domain" description="TonB C-terminal" evidence="2">
    <location>
        <begin position="226"/>
        <end position="303"/>
    </location>
</feature>
<evidence type="ECO:0000313" key="4">
    <source>
        <dbReference type="Proteomes" id="UP000433104"/>
    </source>
</evidence>
<organism evidence="3 4">
    <name type="scientific">Parapontixanthobacter aurantiacus</name>
    <dbReference type="NCBI Taxonomy" id="1463599"/>
    <lineage>
        <taxon>Bacteria</taxon>
        <taxon>Pseudomonadati</taxon>
        <taxon>Pseudomonadota</taxon>
        <taxon>Alphaproteobacteria</taxon>
        <taxon>Sphingomonadales</taxon>
        <taxon>Erythrobacteraceae</taxon>
        <taxon>Parapontixanthobacter</taxon>
    </lineage>
</organism>
<dbReference type="InterPro" id="IPR037682">
    <property type="entry name" value="TonB_C"/>
</dbReference>
<evidence type="ECO:0000313" key="3">
    <source>
        <dbReference type="EMBL" id="MXO86754.1"/>
    </source>
</evidence>
<keyword evidence="1" id="KW-0732">Signal</keyword>
<comment type="caution">
    <text evidence="3">The sequence shown here is derived from an EMBL/GenBank/DDBJ whole genome shotgun (WGS) entry which is preliminary data.</text>
</comment>
<keyword evidence="4" id="KW-1185">Reference proteome</keyword>
<name>A0A844ZGU1_9SPHN</name>
<dbReference type="OrthoDB" id="7585155at2"/>
<evidence type="ECO:0000256" key="1">
    <source>
        <dbReference type="SAM" id="SignalP"/>
    </source>
</evidence>
<feature type="chain" id="PRO_5032425004" description="TonB C-terminal domain-containing protein" evidence="1">
    <location>
        <begin position="22"/>
        <end position="312"/>
    </location>
</feature>
<gene>
    <name evidence="3" type="ORF">GRI38_12035</name>
</gene>
<dbReference type="SUPFAM" id="SSF74653">
    <property type="entry name" value="TolA/TonB C-terminal domain"/>
    <property type="match status" value="1"/>
</dbReference>
<dbReference type="EMBL" id="WTYW01000003">
    <property type="protein sequence ID" value="MXO86754.1"/>
    <property type="molecule type" value="Genomic_DNA"/>
</dbReference>
<accession>A0A844ZGU1</accession>
<dbReference type="Pfam" id="PF03544">
    <property type="entry name" value="TonB_C"/>
    <property type="match status" value="1"/>
</dbReference>
<proteinExistence type="predicted"/>
<dbReference type="Proteomes" id="UP000433104">
    <property type="component" value="Unassembled WGS sequence"/>
</dbReference>
<dbReference type="AlphaFoldDB" id="A0A844ZGU1"/>
<dbReference type="GO" id="GO:0055085">
    <property type="term" value="P:transmembrane transport"/>
    <property type="evidence" value="ECO:0007669"/>
    <property type="project" value="InterPro"/>
</dbReference>
<reference evidence="3 4" key="1">
    <citation type="submission" date="2019-12" db="EMBL/GenBank/DDBJ databases">
        <title>Genomic-based taxomic classification of the family Erythrobacteraceae.</title>
        <authorList>
            <person name="Xu L."/>
        </authorList>
    </citation>
    <scope>NUCLEOTIDE SEQUENCE [LARGE SCALE GENOMIC DNA]</scope>
    <source>
        <strain evidence="3 4">MCCC 1A09962</strain>
    </source>
</reference>
<sequence>MKFAVSLLAPIALCLPGAALANDEEPLVFEPTSQWNVDYGAQNCELRRLFSDGTHQLILKIPGTATSGERWMTILVEGLKSKGSAQGESTVEFLPAVGTTEEQPHYTLETEVDFWGLYTPAEIHKQTETGKRYEELLANDDREAAEKLLAVLEEEEAKREKEVTGLLVEGAFEKDLLIKTGAMRAAMNVLRDCASTLPKAWGVEEEAAYPPEPVDERIWLKRIIAAYPAKSLRNREIGNLPVILVIGTDGSIENCIVPSSPASQTLQEETCKNLKRYAKFAPARNEAGEAIRGIWQTTVVYELFFTRETILQ</sequence>
<dbReference type="Gene3D" id="3.30.1150.10">
    <property type="match status" value="1"/>
</dbReference>
<protein>
    <recommendedName>
        <fullName evidence="2">TonB C-terminal domain-containing protein</fullName>
    </recommendedName>
</protein>
<dbReference type="RefSeq" id="WP_160684259.1">
    <property type="nucleotide sequence ID" value="NZ_WTYW01000003.1"/>
</dbReference>